<organism evidence="2 3">
    <name type="scientific">Alloacidobacterium dinghuense</name>
    <dbReference type="NCBI Taxonomy" id="2763107"/>
    <lineage>
        <taxon>Bacteria</taxon>
        <taxon>Pseudomonadati</taxon>
        <taxon>Acidobacteriota</taxon>
        <taxon>Terriglobia</taxon>
        <taxon>Terriglobales</taxon>
        <taxon>Acidobacteriaceae</taxon>
        <taxon>Alloacidobacterium</taxon>
    </lineage>
</organism>
<evidence type="ECO:0000259" key="1">
    <source>
        <dbReference type="Pfam" id="PF09967"/>
    </source>
</evidence>
<protein>
    <recommendedName>
        <fullName evidence="1">VWA-like domain-containing protein</fullName>
    </recommendedName>
</protein>
<name>A0A7G8BC69_9BACT</name>
<dbReference type="EMBL" id="CP060394">
    <property type="protein sequence ID" value="QNI30139.1"/>
    <property type="molecule type" value="Genomic_DNA"/>
</dbReference>
<reference evidence="2 3" key="1">
    <citation type="submission" date="2020-08" db="EMBL/GenBank/DDBJ databases">
        <title>Edaphobacter telluris sp. nov. and Acidobacterium dinghuensis sp. nov., two acidobacteria isolated from forest soil.</title>
        <authorList>
            <person name="Fu J."/>
            <person name="Qiu L."/>
        </authorList>
    </citation>
    <scope>NUCLEOTIDE SEQUENCE [LARGE SCALE GENOMIC DNA]</scope>
    <source>
        <strain evidence="2">4Y35</strain>
    </source>
</reference>
<sequence length="78" mass="8483">MKTRGIAIAVDCSGSIHARRLGLFEAEIRSILEGKCPSRVHVLFQILRSIRPWSIKQGSLSSFSPIGGGGTNFAPVFR</sequence>
<dbReference type="InterPro" id="IPR018698">
    <property type="entry name" value="VWA-like_dom"/>
</dbReference>
<accession>A0A7G8BC69</accession>
<keyword evidence="3" id="KW-1185">Reference proteome</keyword>
<dbReference type="AlphaFoldDB" id="A0A7G8BC69"/>
<dbReference type="Pfam" id="PF09967">
    <property type="entry name" value="DUF2201"/>
    <property type="match status" value="1"/>
</dbReference>
<dbReference type="Proteomes" id="UP000515312">
    <property type="component" value="Chromosome"/>
</dbReference>
<gene>
    <name evidence="2" type="ORF">H7849_13135</name>
</gene>
<proteinExistence type="predicted"/>
<feature type="domain" description="VWA-like" evidence="1">
    <location>
        <begin position="6"/>
        <end position="77"/>
    </location>
</feature>
<evidence type="ECO:0000313" key="2">
    <source>
        <dbReference type="EMBL" id="QNI30139.1"/>
    </source>
</evidence>
<dbReference type="KEGG" id="adin:H7849_13135"/>
<evidence type="ECO:0000313" key="3">
    <source>
        <dbReference type="Proteomes" id="UP000515312"/>
    </source>
</evidence>